<evidence type="ECO:0000256" key="1">
    <source>
        <dbReference type="SAM" id="Coils"/>
    </source>
</evidence>
<gene>
    <name evidence="3" type="ORF">FWILDA_LOCUS7751</name>
</gene>
<proteinExistence type="predicted"/>
<accession>A0A9W4SQE4</accession>
<organism evidence="3 4">
    <name type="scientific">Funneliformis geosporum</name>
    <dbReference type="NCBI Taxonomy" id="1117311"/>
    <lineage>
        <taxon>Eukaryota</taxon>
        <taxon>Fungi</taxon>
        <taxon>Fungi incertae sedis</taxon>
        <taxon>Mucoromycota</taxon>
        <taxon>Glomeromycotina</taxon>
        <taxon>Glomeromycetes</taxon>
        <taxon>Glomerales</taxon>
        <taxon>Glomeraceae</taxon>
        <taxon>Funneliformis</taxon>
    </lineage>
</organism>
<comment type="caution">
    <text evidence="3">The sequence shown here is derived from an EMBL/GenBank/DDBJ whole genome shotgun (WGS) entry which is preliminary data.</text>
</comment>
<reference evidence="3" key="1">
    <citation type="submission" date="2022-08" db="EMBL/GenBank/DDBJ databases">
        <authorList>
            <person name="Kallberg Y."/>
            <person name="Tangrot J."/>
            <person name="Rosling A."/>
        </authorList>
    </citation>
    <scope>NUCLEOTIDE SEQUENCE</scope>
    <source>
        <strain evidence="3">Wild A</strain>
    </source>
</reference>
<evidence type="ECO:0000313" key="4">
    <source>
        <dbReference type="Proteomes" id="UP001153678"/>
    </source>
</evidence>
<sequence length="221" mass="24619">MYGGNYVSERGKEGYGPMPIEDTLVIADRTLGFLQKKGALSLYQGTDAFRGNASKHYEELAAAREVLVEDKRPASDVFMASFSGSPEIKVLILNLQKLRVIEDFARDKEKLFGLNGKNNNENNVVYTNGKKNDKLTKKLLGTLKEQTILRINAVKADETLTSSEKQRELQENQARLEQLQNALHSLDNNNKPFPVIPVVGVVGAVSLLGLVIFRLKKTKSR</sequence>
<dbReference type="AlphaFoldDB" id="A0A9W4SQE4"/>
<dbReference type="Proteomes" id="UP001153678">
    <property type="component" value="Unassembled WGS sequence"/>
</dbReference>
<feature type="coiled-coil region" evidence="1">
    <location>
        <begin position="162"/>
        <end position="189"/>
    </location>
</feature>
<keyword evidence="2" id="KW-0812">Transmembrane</keyword>
<name>A0A9W4SQE4_9GLOM</name>
<evidence type="ECO:0000256" key="2">
    <source>
        <dbReference type="SAM" id="Phobius"/>
    </source>
</evidence>
<feature type="transmembrane region" description="Helical" evidence="2">
    <location>
        <begin position="195"/>
        <end position="215"/>
    </location>
</feature>
<evidence type="ECO:0000313" key="3">
    <source>
        <dbReference type="EMBL" id="CAI2176775.1"/>
    </source>
</evidence>
<keyword evidence="2" id="KW-1133">Transmembrane helix</keyword>
<dbReference type="EMBL" id="CAMKVN010001554">
    <property type="protein sequence ID" value="CAI2176775.1"/>
    <property type="molecule type" value="Genomic_DNA"/>
</dbReference>
<keyword evidence="4" id="KW-1185">Reference proteome</keyword>
<protein>
    <submittedName>
        <fullName evidence="3">14950_t:CDS:1</fullName>
    </submittedName>
</protein>
<keyword evidence="2" id="KW-0472">Membrane</keyword>
<keyword evidence="1" id="KW-0175">Coiled coil</keyword>